<dbReference type="Gene3D" id="1.10.287.1150">
    <property type="entry name" value="TPP helical domain"/>
    <property type="match status" value="1"/>
</dbReference>
<reference evidence="9 10" key="1">
    <citation type="submission" date="2021-04" db="EMBL/GenBank/DDBJ databases">
        <authorList>
            <person name="Ivanova A."/>
        </authorList>
    </citation>
    <scope>NUCLEOTIDE SEQUENCE [LARGE SCALE GENOMIC DNA]</scope>
    <source>
        <strain evidence="9 10">G18</strain>
    </source>
</reference>
<organism evidence="9 10">
    <name type="scientific">Gemmata palustris</name>
    <dbReference type="NCBI Taxonomy" id="2822762"/>
    <lineage>
        <taxon>Bacteria</taxon>
        <taxon>Pseudomonadati</taxon>
        <taxon>Planctomycetota</taxon>
        <taxon>Planctomycetia</taxon>
        <taxon>Gemmatales</taxon>
        <taxon>Gemmataceae</taxon>
        <taxon>Gemmata</taxon>
    </lineage>
</organism>
<comment type="function">
    <text evidence="2">E1 component of the 2-oxoglutarate dehydrogenase (OGDH) complex which catalyzes the decarboxylation of 2-oxoglutarate, the first step in the conversion of 2-oxoglutarate to succinyl-CoA and CO(2).</text>
</comment>
<dbReference type="InterPro" id="IPR029061">
    <property type="entry name" value="THDP-binding"/>
</dbReference>
<dbReference type="InterPro" id="IPR011603">
    <property type="entry name" value="2oxoglutarate_DH_E1"/>
</dbReference>
<dbReference type="Pfam" id="PF02779">
    <property type="entry name" value="Transket_pyr"/>
    <property type="match status" value="1"/>
</dbReference>
<proteinExistence type="inferred from homology"/>
<dbReference type="NCBIfam" id="NF006914">
    <property type="entry name" value="PRK09404.1"/>
    <property type="match status" value="1"/>
</dbReference>
<dbReference type="InterPro" id="IPR005475">
    <property type="entry name" value="Transketolase-like_Pyr-bd"/>
</dbReference>
<protein>
    <recommendedName>
        <fullName evidence="4">oxoglutarate dehydrogenase (succinyl-transferring)</fullName>
        <ecNumber evidence="4">1.2.4.2</ecNumber>
    </recommendedName>
</protein>
<dbReference type="InterPro" id="IPR032106">
    <property type="entry name" value="2-oxogl_dehyd_N"/>
</dbReference>
<dbReference type="SMART" id="SM00861">
    <property type="entry name" value="Transket_pyr"/>
    <property type="match status" value="1"/>
</dbReference>
<dbReference type="PIRSF" id="PIRSF000157">
    <property type="entry name" value="Oxoglu_dh_E1"/>
    <property type="match status" value="1"/>
</dbReference>
<dbReference type="Pfam" id="PF16078">
    <property type="entry name" value="2-oxogl_dehyd_N"/>
    <property type="match status" value="1"/>
</dbReference>
<dbReference type="NCBIfam" id="NF008907">
    <property type="entry name" value="PRK12270.1"/>
    <property type="match status" value="1"/>
</dbReference>
<accession>A0ABS5BZ56</accession>
<comment type="similarity">
    <text evidence="3">Belongs to the alpha-ketoglutarate dehydrogenase family.</text>
</comment>
<evidence type="ECO:0000256" key="6">
    <source>
        <dbReference type="ARBA" id="ARBA00023052"/>
    </source>
</evidence>
<evidence type="ECO:0000313" key="10">
    <source>
        <dbReference type="Proteomes" id="UP000676565"/>
    </source>
</evidence>
<dbReference type="EMBL" id="JAGKQQ010000001">
    <property type="protein sequence ID" value="MBP3958535.1"/>
    <property type="molecule type" value="Genomic_DNA"/>
</dbReference>
<dbReference type="GO" id="GO:0004591">
    <property type="term" value="F:oxoglutarate dehydrogenase (succinyl-transferring) activity"/>
    <property type="evidence" value="ECO:0007669"/>
    <property type="project" value="UniProtKB-EC"/>
</dbReference>
<evidence type="ECO:0000256" key="2">
    <source>
        <dbReference type="ARBA" id="ARBA00003906"/>
    </source>
</evidence>
<comment type="caution">
    <text evidence="9">The sequence shown here is derived from an EMBL/GenBank/DDBJ whole genome shotgun (WGS) entry which is preliminary data.</text>
</comment>
<feature type="domain" description="Transketolase-like pyrimidine-binding" evidence="8">
    <location>
        <begin position="595"/>
        <end position="788"/>
    </location>
</feature>
<name>A0ABS5BZ56_9BACT</name>
<evidence type="ECO:0000256" key="5">
    <source>
        <dbReference type="ARBA" id="ARBA00023002"/>
    </source>
</evidence>
<dbReference type="Proteomes" id="UP000676565">
    <property type="component" value="Unassembled WGS sequence"/>
</dbReference>
<dbReference type="PANTHER" id="PTHR23152:SF4">
    <property type="entry name" value="2-OXOADIPATE DEHYDROGENASE COMPLEX COMPONENT E1"/>
    <property type="match status" value="1"/>
</dbReference>
<keyword evidence="6" id="KW-0786">Thiamine pyrophosphate</keyword>
<dbReference type="InterPro" id="IPR031717">
    <property type="entry name" value="ODO-1/KGD_C"/>
</dbReference>
<dbReference type="RefSeq" id="WP_210658605.1">
    <property type="nucleotide sequence ID" value="NZ_JAGKQQ010000001.1"/>
</dbReference>
<dbReference type="Pfam" id="PF00676">
    <property type="entry name" value="E1_dh"/>
    <property type="match status" value="1"/>
</dbReference>
<dbReference type="SUPFAM" id="SSF52518">
    <property type="entry name" value="Thiamin diphosphate-binding fold (THDP-binding)"/>
    <property type="match status" value="2"/>
</dbReference>
<evidence type="ECO:0000313" key="9">
    <source>
        <dbReference type="EMBL" id="MBP3958535.1"/>
    </source>
</evidence>
<evidence type="ECO:0000259" key="8">
    <source>
        <dbReference type="SMART" id="SM00861"/>
    </source>
</evidence>
<dbReference type="Gene3D" id="3.40.50.11610">
    <property type="entry name" value="Multifunctional 2-oxoglutarate metabolism enzyme, C-terminal domain"/>
    <property type="match status" value="1"/>
</dbReference>
<evidence type="ECO:0000256" key="7">
    <source>
        <dbReference type="SAM" id="Coils"/>
    </source>
</evidence>
<evidence type="ECO:0000256" key="1">
    <source>
        <dbReference type="ARBA" id="ARBA00001964"/>
    </source>
</evidence>
<dbReference type="PANTHER" id="PTHR23152">
    <property type="entry name" value="2-OXOGLUTARATE DEHYDROGENASE"/>
    <property type="match status" value="1"/>
</dbReference>
<evidence type="ECO:0000256" key="3">
    <source>
        <dbReference type="ARBA" id="ARBA00006936"/>
    </source>
</evidence>
<feature type="coiled-coil region" evidence="7">
    <location>
        <begin position="495"/>
        <end position="522"/>
    </location>
</feature>
<comment type="cofactor">
    <cofactor evidence="1">
        <name>thiamine diphosphate</name>
        <dbReference type="ChEBI" id="CHEBI:58937"/>
    </cofactor>
</comment>
<gene>
    <name evidence="9" type="ORF">J8F10_25075</name>
</gene>
<keyword evidence="5 9" id="KW-0560">Oxidoreductase</keyword>
<evidence type="ECO:0000256" key="4">
    <source>
        <dbReference type="ARBA" id="ARBA00012280"/>
    </source>
</evidence>
<dbReference type="CDD" id="cd02016">
    <property type="entry name" value="TPP_E1_OGDC_like"/>
    <property type="match status" value="1"/>
</dbReference>
<dbReference type="Gene3D" id="3.40.50.970">
    <property type="match status" value="1"/>
</dbReference>
<keyword evidence="10" id="KW-1185">Reference proteome</keyword>
<dbReference type="Pfam" id="PF16870">
    <property type="entry name" value="OxoGdeHyase_C"/>
    <property type="match status" value="1"/>
</dbReference>
<dbReference type="NCBIfam" id="TIGR00239">
    <property type="entry name" value="2oxo_dh_E1"/>
    <property type="match status" value="1"/>
</dbReference>
<dbReference type="Gene3D" id="3.40.50.12470">
    <property type="match status" value="1"/>
</dbReference>
<dbReference type="EC" id="1.2.4.2" evidence="4"/>
<dbReference type="InterPro" id="IPR001017">
    <property type="entry name" value="DH_E1"/>
</dbReference>
<dbReference type="InterPro" id="IPR042179">
    <property type="entry name" value="KGD_C_sf"/>
</dbReference>
<sequence length="963" mass="106639">MFSENGEYLEEQFHRWQQDPNSVEPTWQGFFAGMQFAGKLPGGAATTGAAASSADLRVQTGVVRLVFWYRQAGHLQADTDPLAAQSPPPCPLLQLESFGLSESDLDRVVDGSMYFGLNGPVKLRDLIDTLRATYCGTTGIEYMHIDSQEIRRWIASRIEPTCNRPMLKLRQKYRILITLYEAELFEKFLHTKYVGQKRFSLEGGETLIPILDAITEKGPALGVKEIVIGMAHRGRLNVLANTLNKPFSEIFNEFEDNYLPLSSHDGDGDVKYHLGFSADTETADGGKVHLSVAPNPSHLEIVGPVVEGRVRAKQRQHGDKERTTGVPVLIHGDAAFAGQGVIMETFNLMNLAGYRTGGTIHIVVNNQIGFTTNPRDSRSTQYCTDIAKFVQAPIFHVNAEDPEACVAAAELALEFRQQFKKDVVIDLVCYRRWGHNEGDNPGYTQPLQAKVIAKKPPISTVYSAQLAGRPDDPSVTPEVVADLVGEFDNKLAEALRDAESIVAAYRNEMEAAHKQVKEMVKKGQTKKRGMEGFSGRWKDFTNRYSHDPVATGVSDATLDRIAAALGTFPDGFTVHPNLLKTLQTRGENIKKRGTVDWGTGEAIALGSLVLEGTPVRLSGQDSRRGTFTQRHAVVVDYETGAEHYPLANLDSKQAPFDVIDSSLSEAAVMGFDFGYSLDAPESLVMWEAQFGDFANGAQVIIDQFITSCESKWNRSSGLVLLLPHAYEGQGSEHSSARLERFLQMCAEDNIQVAYPTTPSQYFHLLRRQMKRKFRKPLIVMTPKSLLRLPAAVSPVSEFATGQHFREVLDDKSNPEQVTRVLVCSGKVYYDLAKKREELGTQAVAILRIEQLYPWPEQQLAAALGRYRRAREFVWVQEEPQNMGGWTFVEPRLRAMNFPFEYVGRDAGASPATGSHHVHEREQKLLVDGAFAPTPSGPIGPGWIGWNAVESNGTHGAPTDTAKA</sequence>
<keyword evidence="7" id="KW-0175">Coiled coil</keyword>